<protein>
    <recommendedName>
        <fullName evidence="2">DUF7282 domain-containing protein</fullName>
    </recommendedName>
</protein>
<feature type="transmembrane region" description="Helical" evidence="1">
    <location>
        <begin position="6"/>
        <end position="23"/>
    </location>
</feature>
<gene>
    <name evidence="3" type="ORF">UW74_C0021G0008</name>
</gene>
<feature type="domain" description="DUF7282" evidence="2">
    <location>
        <begin position="48"/>
        <end position="144"/>
    </location>
</feature>
<sequence>MSAKTFLILGVIIVFITGAVFFFRGTGKKPDSVSNSSGLIISNSAIYVAEQTPGTSVLVSIVRLEKPGFVVIHEDAADAPGKILGVSSLLPAGEAENLPPITLSRATTDEETIYAMLHFDNGDGQFDAADDKPVLDSVDNAPMMIIITVSKDAAEPGIVNP</sequence>
<dbReference type="InterPro" id="IPR055706">
    <property type="entry name" value="Slg1/2_DUF7282"/>
</dbReference>
<dbReference type="Pfam" id="PF23951">
    <property type="entry name" value="DUF7282"/>
    <property type="match status" value="1"/>
</dbReference>
<organism evidence="3 4">
    <name type="scientific">Candidatus Giovannonibacteria bacterium GW2011_GWC2_44_8</name>
    <dbReference type="NCBI Taxonomy" id="1618657"/>
    <lineage>
        <taxon>Bacteria</taxon>
        <taxon>Candidatus Giovannoniibacteriota</taxon>
    </lineage>
</organism>
<dbReference type="AlphaFoldDB" id="A0A0G1K4K9"/>
<name>A0A0G1K4K9_9BACT</name>
<proteinExistence type="predicted"/>
<evidence type="ECO:0000313" key="3">
    <source>
        <dbReference type="EMBL" id="KKT78656.1"/>
    </source>
</evidence>
<evidence type="ECO:0000313" key="4">
    <source>
        <dbReference type="Proteomes" id="UP000034889"/>
    </source>
</evidence>
<accession>A0A0G1K4K9</accession>
<keyword evidence="1" id="KW-1133">Transmembrane helix</keyword>
<dbReference type="Proteomes" id="UP000034889">
    <property type="component" value="Unassembled WGS sequence"/>
</dbReference>
<keyword evidence="1" id="KW-0812">Transmembrane</keyword>
<comment type="caution">
    <text evidence="3">The sequence shown here is derived from an EMBL/GenBank/DDBJ whole genome shotgun (WGS) entry which is preliminary data.</text>
</comment>
<keyword evidence="1" id="KW-0472">Membrane</keyword>
<dbReference type="EMBL" id="LCJM01000021">
    <property type="protein sequence ID" value="KKT78656.1"/>
    <property type="molecule type" value="Genomic_DNA"/>
</dbReference>
<evidence type="ECO:0000259" key="2">
    <source>
        <dbReference type="Pfam" id="PF23951"/>
    </source>
</evidence>
<reference evidence="3 4" key="1">
    <citation type="journal article" date="2015" name="Nature">
        <title>rRNA introns, odd ribosomes, and small enigmatic genomes across a large radiation of phyla.</title>
        <authorList>
            <person name="Brown C.T."/>
            <person name="Hug L.A."/>
            <person name="Thomas B.C."/>
            <person name="Sharon I."/>
            <person name="Castelle C.J."/>
            <person name="Singh A."/>
            <person name="Wilkins M.J."/>
            <person name="Williams K.H."/>
            <person name="Banfield J.F."/>
        </authorList>
    </citation>
    <scope>NUCLEOTIDE SEQUENCE [LARGE SCALE GENOMIC DNA]</scope>
</reference>
<evidence type="ECO:0000256" key="1">
    <source>
        <dbReference type="SAM" id="Phobius"/>
    </source>
</evidence>